<evidence type="ECO:0000256" key="2">
    <source>
        <dbReference type="ARBA" id="ARBA00022448"/>
    </source>
</evidence>
<organism evidence="8 9">
    <name type="scientific">Weissella halotolerans DSM 20190</name>
    <dbReference type="NCBI Taxonomy" id="1123500"/>
    <lineage>
        <taxon>Bacteria</taxon>
        <taxon>Bacillati</taxon>
        <taxon>Bacillota</taxon>
        <taxon>Bacilli</taxon>
        <taxon>Lactobacillales</taxon>
        <taxon>Lactobacillaceae</taxon>
        <taxon>Weissella</taxon>
    </lineage>
</organism>
<keyword evidence="3" id="KW-1003">Cell membrane</keyword>
<feature type="transmembrane region" description="Helical" evidence="7">
    <location>
        <begin position="121"/>
        <end position="148"/>
    </location>
</feature>
<keyword evidence="9" id="KW-1185">Reference proteome</keyword>
<name>A0A0R2FYS1_9LACO</name>
<evidence type="ECO:0000256" key="1">
    <source>
        <dbReference type="ARBA" id="ARBA00004651"/>
    </source>
</evidence>
<dbReference type="PANTHER" id="PTHR42770">
    <property type="entry name" value="AMINO ACID TRANSPORTER-RELATED"/>
    <property type="match status" value="1"/>
</dbReference>
<keyword evidence="2" id="KW-0813">Transport</keyword>
<dbReference type="GO" id="GO:0022857">
    <property type="term" value="F:transmembrane transporter activity"/>
    <property type="evidence" value="ECO:0007669"/>
    <property type="project" value="InterPro"/>
</dbReference>
<feature type="transmembrane region" description="Helical" evidence="7">
    <location>
        <begin position="312"/>
        <end position="334"/>
    </location>
</feature>
<evidence type="ECO:0000256" key="3">
    <source>
        <dbReference type="ARBA" id="ARBA00022475"/>
    </source>
</evidence>
<keyword evidence="4 7" id="KW-0812">Transmembrane</keyword>
<dbReference type="Proteomes" id="UP000051296">
    <property type="component" value="Unassembled WGS sequence"/>
</dbReference>
<evidence type="ECO:0000256" key="4">
    <source>
        <dbReference type="ARBA" id="ARBA00022692"/>
    </source>
</evidence>
<comment type="subcellular location">
    <subcellularLocation>
        <location evidence="1">Cell membrane</location>
        <topology evidence="1">Multi-pass membrane protein</topology>
    </subcellularLocation>
</comment>
<dbReference type="eggNOG" id="COG0531">
    <property type="taxonomic scope" value="Bacteria"/>
</dbReference>
<feature type="transmembrane region" description="Helical" evidence="7">
    <location>
        <begin position="203"/>
        <end position="224"/>
    </location>
</feature>
<dbReference type="PANTHER" id="PTHR42770:SF15">
    <property type="entry name" value="GLUTAMATE_GAMMA-AMINOBUTYRATE ANTIPORTER-RELATED"/>
    <property type="match status" value="1"/>
</dbReference>
<feature type="transmembrane region" description="Helical" evidence="7">
    <location>
        <begin position="37"/>
        <end position="56"/>
    </location>
</feature>
<dbReference type="InParanoid" id="A0A0R2FYS1"/>
<dbReference type="GO" id="GO:0005886">
    <property type="term" value="C:plasma membrane"/>
    <property type="evidence" value="ECO:0007669"/>
    <property type="project" value="UniProtKB-SubCell"/>
</dbReference>
<dbReference type="RefSeq" id="WP_022790913.1">
    <property type="nucleotide sequence ID" value="NZ_ATUU01000001.1"/>
</dbReference>
<feature type="transmembrane region" description="Helical" evidence="7">
    <location>
        <begin position="436"/>
        <end position="459"/>
    </location>
</feature>
<protein>
    <submittedName>
        <fullName evidence="8">Inner membrane transporter YjeM</fullName>
    </submittedName>
</protein>
<evidence type="ECO:0000256" key="7">
    <source>
        <dbReference type="SAM" id="Phobius"/>
    </source>
</evidence>
<dbReference type="AlphaFoldDB" id="A0A0R2FYS1"/>
<comment type="caution">
    <text evidence="8">The sequence shown here is derived from an EMBL/GenBank/DDBJ whole genome shotgun (WGS) entry which is preliminary data.</text>
</comment>
<evidence type="ECO:0000313" key="9">
    <source>
        <dbReference type="Proteomes" id="UP000051296"/>
    </source>
</evidence>
<dbReference type="NCBIfam" id="NF011775">
    <property type="entry name" value="PRK15238.1"/>
    <property type="match status" value="1"/>
</dbReference>
<keyword evidence="5 7" id="KW-1133">Transmembrane helix</keyword>
<feature type="transmembrane region" description="Helical" evidence="7">
    <location>
        <begin position="390"/>
        <end position="416"/>
    </location>
</feature>
<dbReference type="OrthoDB" id="92719at2"/>
<feature type="transmembrane region" description="Helical" evidence="7">
    <location>
        <begin position="7"/>
        <end position="25"/>
    </location>
</feature>
<accession>A0A0R2FYS1</accession>
<dbReference type="InterPro" id="IPR050367">
    <property type="entry name" value="APC_superfamily"/>
</dbReference>
<dbReference type="PATRIC" id="fig|1123500.6.peg.394"/>
<feature type="transmembrane region" description="Helical" evidence="7">
    <location>
        <begin position="82"/>
        <end position="101"/>
    </location>
</feature>
<evidence type="ECO:0000256" key="5">
    <source>
        <dbReference type="ARBA" id="ARBA00022989"/>
    </source>
</evidence>
<gene>
    <name evidence="8" type="ORF">IV68_GL000393</name>
</gene>
<dbReference type="PIRSF" id="PIRSF006060">
    <property type="entry name" value="AA_transporter"/>
    <property type="match status" value="1"/>
</dbReference>
<evidence type="ECO:0000313" key="8">
    <source>
        <dbReference type="EMBL" id="KRN33587.1"/>
    </source>
</evidence>
<evidence type="ECO:0000256" key="6">
    <source>
        <dbReference type="ARBA" id="ARBA00023136"/>
    </source>
</evidence>
<sequence>MNQKKIGLGALVMMMFTTIFGFANGPVAFMQMGYAAIIWYILGAFFFFLPTSMMYAEFGSSFNEAKGGIYSWMERSLGKKTAFIATFIGLAAWVVWMISISQKVWIPFSTVFAGHDTTQSWSFLGLTSTQTVGLLAALFVLVVALFVTKGVDSISKISSLGGMFVMALNVILLVVSVVVVIANHGQFAEPIHAKSFIVPQNPAFQSPMQMISFALYAVFAYAGLEQMGGLMTDIKDPEKTYPKAALIATTVIGIGYAASILLWGATTNWLKLANMPAANLGNITYVLMHNLGFSLGHTLGLSATSATILGQWFARFAGLGMFMAYVGSFFVLTYSPLKSFILGSPKEIWPSSVRRLNKAGVPTVAVWLQALLVVTFVLAISFGGQNAKQLYLILTNMGNVSSTLPYVFLVAAFPIFKKLTDVKRPFVFFKTMRATWLVSAIVELLIVTSMVMTVLPLIINGDYFNAFWTIIGPVFFALLAWALYAHAEHKHGKLQ</sequence>
<dbReference type="Gene3D" id="1.20.1740.10">
    <property type="entry name" value="Amino acid/polyamine transporter I"/>
    <property type="match status" value="1"/>
</dbReference>
<dbReference type="EMBL" id="JQAX01000001">
    <property type="protein sequence ID" value="KRN33587.1"/>
    <property type="molecule type" value="Genomic_DNA"/>
</dbReference>
<keyword evidence="6 7" id="KW-0472">Membrane</keyword>
<proteinExistence type="predicted"/>
<feature type="transmembrane region" description="Helical" evidence="7">
    <location>
        <begin position="465"/>
        <end position="485"/>
    </location>
</feature>
<feature type="transmembrane region" description="Helical" evidence="7">
    <location>
        <begin position="364"/>
        <end position="384"/>
    </location>
</feature>
<feature type="transmembrane region" description="Helical" evidence="7">
    <location>
        <begin position="160"/>
        <end position="183"/>
    </location>
</feature>
<dbReference type="Pfam" id="PF13520">
    <property type="entry name" value="AA_permease_2"/>
    <property type="match status" value="1"/>
</dbReference>
<reference evidence="8 9" key="1">
    <citation type="journal article" date="2015" name="Genome Announc.">
        <title>Expanding the biotechnology potential of lactobacilli through comparative genomics of 213 strains and associated genera.</title>
        <authorList>
            <person name="Sun Z."/>
            <person name="Harris H.M."/>
            <person name="McCann A."/>
            <person name="Guo C."/>
            <person name="Argimon S."/>
            <person name="Zhang W."/>
            <person name="Yang X."/>
            <person name="Jeffery I.B."/>
            <person name="Cooney J.C."/>
            <person name="Kagawa T.F."/>
            <person name="Liu W."/>
            <person name="Song Y."/>
            <person name="Salvetti E."/>
            <person name="Wrobel A."/>
            <person name="Rasinkangas P."/>
            <person name="Parkhill J."/>
            <person name="Rea M.C."/>
            <person name="O'Sullivan O."/>
            <person name="Ritari J."/>
            <person name="Douillard F.P."/>
            <person name="Paul Ross R."/>
            <person name="Yang R."/>
            <person name="Briner A.E."/>
            <person name="Felis G.E."/>
            <person name="de Vos W.M."/>
            <person name="Barrangou R."/>
            <person name="Klaenhammer T.R."/>
            <person name="Caufield P.W."/>
            <person name="Cui Y."/>
            <person name="Zhang H."/>
            <person name="O'Toole P.W."/>
        </authorList>
    </citation>
    <scope>NUCLEOTIDE SEQUENCE [LARGE SCALE GENOMIC DNA]</scope>
    <source>
        <strain evidence="8 9">DSM 20190</strain>
    </source>
</reference>
<dbReference type="InterPro" id="IPR002293">
    <property type="entry name" value="AA/rel_permease1"/>
</dbReference>
<feature type="transmembrane region" description="Helical" evidence="7">
    <location>
        <begin position="244"/>
        <end position="265"/>
    </location>
</feature>
<dbReference type="STRING" id="1123500.GCA_000420365_00111"/>